<name>A0A914Q1X7_9BILA</name>
<dbReference type="AlphaFoldDB" id="A0A914Q1X7"/>
<keyword evidence="1" id="KW-1185">Reference proteome</keyword>
<evidence type="ECO:0000313" key="2">
    <source>
        <dbReference type="WBParaSite" id="PDA_v2.g25151.t1"/>
    </source>
</evidence>
<reference evidence="2" key="1">
    <citation type="submission" date="2022-11" db="UniProtKB">
        <authorList>
            <consortium name="WormBaseParasite"/>
        </authorList>
    </citation>
    <scope>IDENTIFICATION</scope>
</reference>
<proteinExistence type="predicted"/>
<dbReference type="Proteomes" id="UP000887578">
    <property type="component" value="Unplaced"/>
</dbReference>
<sequence length="660" mass="79291">MHICEMREYNPGKYIFDTTKLTIEKPNFEVIEFQNTGISRKRLFIFSSEDKTKCYEYFWDKFHRFFKCCACNLKRKKVIANVYQKSDGIEYVKIGQNEHVCEIREYNPEKYIFDSSKQIVKKPHFEIHNYNHHGTQKSALIIFCSTNMKLCSEYFWSNREQRYLCSGCAESSKTVYAKIIKNSENEEYVELSTVEHVCDLREYDPIKFKNDIIVPKSLYDIVEITVHGKRKKCLIIFTTTEKKMYYKFSYIEVDNAFRCCKCQKKKLIRAKFYKNEENGEEENLFLQDREHVCQPVEYNQEDFEDNILKKPDYQIIHRRFGGKWSQKLIVFTSKEKDYCYEYFSKKKENLFVCGSCQKLETFVHARIIKNENEMEDEECIRLSKTEHVCKPRKYLPENLDLKIVKFPDFKIEKSIFKGAETTYLYIYTTPDKKLCYKYTLQKQNQFLCYHCKKRNAAAKLCKDENGEDYIELNNVEHNCKAKEYSNSKIINLPNFKIIENDDNKKFLFVFDQNDNSRCYTFYFQFSRESFMCKNCLNKKRKVSAKLRQYENGEEYIEIMYNNHICEHEKYEPEKYANTSKKIFEPNFKIIDGGMKLNVYDDSEDKKIYYQYNYQNKLKKFRCPKCHGLNKSVTAKIVKNEENGEKYVKLGKIDHVCRSKK</sequence>
<evidence type="ECO:0000313" key="1">
    <source>
        <dbReference type="Proteomes" id="UP000887578"/>
    </source>
</evidence>
<accession>A0A914Q1X7</accession>
<organism evidence="1 2">
    <name type="scientific">Panagrolaimus davidi</name>
    <dbReference type="NCBI Taxonomy" id="227884"/>
    <lineage>
        <taxon>Eukaryota</taxon>
        <taxon>Metazoa</taxon>
        <taxon>Ecdysozoa</taxon>
        <taxon>Nematoda</taxon>
        <taxon>Chromadorea</taxon>
        <taxon>Rhabditida</taxon>
        <taxon>Tylenchina</taxon>
        <taxon>Panagrolaimomorpha</taxon>
        <taxon>Panagrolaimoidea</taxon>
        <taxon>Panagrolaimidae</taxon>
        <taxon>Panagrolaimus</taxon>
    </lineage>
</organism>
<protein>
    <submittedName>
        <fullName evidence="2">Uncharacterized protein</fullName>
    </submittedName>
</protein>
<dbReference type="WBParaSite" id="PDA_v2.g25151.t1">
    <property type="protein sequence ID" value="PDA_v2.g25151.t1"/>
    <property type="gene ID" value="PDA_v2.g25151"/>
</dbReference>